<dbReference type="PROSITE" id="PS51787">
    <property type="entry name" value="LON_N"/>
    <property type="match status" value="1"/>
</dbReference>
<evidence type="ECO:0000259" key="1">
    <source>
        <dbReference type="PROSITE" id="PS51787"/>
    </source>
</evidence>
<feature type="domain" description="Lon N-terminal" evidence="1">
    <location>
        <begin position="1"/>
        <end position="199"/>
    </location>
</feature>
<dbReference type="Pfam" id="PF02190">
    <property type="entry name" value="LON_substr_bdg"/>
    <property type="match status" value="1"/>
</dbReference>
<reference evidence="2 3" key="1">
    <citation type="submission" date="2012-08" db="EMBL/GenBank/DDBJ databases">
        <title>Whole genome shotgun sequence of Kineosphaera limosa NBRC 100340.</title>
        <authorList>
            <person name="Yoshida I."/>
            <person name="Isaki S."/>
            <person name="Hosoyama A."/>
            <person name="Tsuchikane K."/>
            <person name="Katsumata H."/>
            <person name="Ando Y."/>
            <person name="Ohji S."/>
            <person name="Hamada M."/>
            <person name="Tamura T."/>
            <person name="Yamazoe A."/>
            <person name="Yamazaki S."/>
            <person name="Fujita N."/>
        </authorList>
    </citation>
    <scope>NUCLEOTIDE SEQUENCE [LARGE SCALE GENOMIC DNA]</scope>
    <source>
        <strain evidence="2 3">NBRC 100340</strain>
    </source>
</reference>
<organism evidence="2 3">
    <name type="scientific">Kineosphaera limosa NBRC 100340</name>
    <dbReference type="NCBI Taxonomy" id="1184609"/>
    <lineage>
        <taxon>Bacteria</taxon>
        <taxon>Bacillati</taxon>
        <taxon>Actinomycetota</taxon>
        <taxon>Actinomycetes</taxon>
        <taxon>Micrococcales</taxon>
        <taxon>Dermatophilaceae</taxon>
        <taxon>Kineosphaera</taxon>
    </lineage>
</organism>
<dbReference type="RefSeq" id="WP_006591518.1">
    <property type="nucleotide sequence ID" value="NZ_BAHD01000015.1"/>
</dbReference>
<dbReference type="eggNOG" id="COG2802">
    <property type="taxonomic scope" value="Bacteria"/>
</dbReference>
<proteinExistence type="predicted"/>
<name>K6WMG0_9MICO</name>
<dbReference type="STRING" id="1184609.KILIM_015_00460"/>
<dbReference type="EMBL" id="BAHD01000015">
    <property type="protein sequence ID" value="GAB94986.1"/>
    <property type="molecule type" value="Genomic_DNA"/>
</dbReference>
<dbReference type="OrthoDB" id="25394at2"/>
<dbReference type="Proteomes" id="UP000008366">
    <property type="component" value="Unassembled WGS sequence"/>
</dbReference>
<protein>
    <recommendedName>
        <fullName evidence="1">Lon N-terminal domain-containing protein</fullName>
    </recommendedName>
</protein>
<comment type="caution">
    <text evidence="2">The sequence shown here is derived from an EMBL/GenBank/DDBJ whole genome shotgun (WGS) entry which is preliminary data.</text>
</comment>
<evidence type="ECO:0000313" key="2">
    <source>
        <dbReference type="EMBL" id="GAB94986.1"/>
    </source>
</evidence>
<gene>
    <name evidence="2" type="ORF">KILIM_015_00460</name>
</gene>
<dbReference type="PANTHER" id="PTHR46732:SF8">
    <property type="entry name" value="ATP-DEPENDENT PROTEASE LA (LON) DOMAIN PROTEIN"/>
    <property type="match status" value="1"/>
</dbReference>
<dbReference type="SMART" id="SM00464">
    <property type="entry name" value="LON"/>
    <property type="match status" value="1"/>
</dbReference>
<accession>K6WMG0</accession>
<dbReference type="InterPro" id="IPR046336">
    <property type="entry name" value="Lon_prtase_N_sf"/>
</dbReference>
<dbReference type="Gene3D" id="1.20.58.1480">
    <property type="match status" value="1"/>
</dbReference>
<dbReference type="SUPFAM" id="SSF88697">
    <property type="entry name" value="PUA domain-like"/>
    <property type="match status" value="1"/>
</dbReference>
<evidence type="ECO:0000313" key="3">
    <source>
        <dbReference type="Proteomes" id="UP000008366"/>
    </source>
</evidence>
<dbReference type="Gene3D" id="2.30.130.40">
    <property type="entry name" value="LON domain-like"/>
    <property type="match status" value="1"/>
</dbReference>
<keyword evidence="3" id="KW-1185">Reference proteome</keyword>
<dbReference type="AlphaFoldDB" id="K6WMG0"/>
<dbReference type="InterPro" id="IPR003111">
    <property type="entry name" value="Lon_prtase_N"/>
</dbReference>
<sequence>MPLLPLFPLGTVLCPGARLPLRVFEPRYLAMLDDLAAGPQPGRFGVVAIRAGHEVGRGNARALHRIGTTAVLTRVDQGPDGTFDVETVGARRFALRGLADEPSSQYHIGSVEWLPEPLGDPETVHRRAQRVGARLVAYRQLFGADVSATLAMLPNDPTALSHRVGSLFALPLDDRQALLACESTAERLALAAHLLRREHTIVQELRAVPGTLPMPPISAN</sequence>
<dbReference type="PANTHER" id="PTHR46732">
    <property type="entry name" value="ATP-DEPENDENT PROTEASE LA (LON) DOMAIN PROTEIN"/>
    <property type="match status" value="1"/>
</dbReference>
<dbReference type="InterPro" id="IPR015947">
    <property type="entry name" value="PUA-like_sf"/>
</dbReference>